<dbReference type="NCBIfam" id="TIGR02677">
    <property type="entry name" value="TIGR02677 family protein"/>
    <property type="match status" value="1"/>
</dbReference>
<comment type="caution">
    <text evidence="2">The sequence shown here is derived from an EMBL/GenBank/DDBJ whole genome shotgun (WGS) entry which is preliminary data.</text>
</comment>
<organism evidence="2 3">
    <name type="scientific">Ferviditalea candida</name>
    <dbReference type="NCBI Taxonomy" id="3108399"/>
    <lineage>
        <taxon>Bacteria</taxon>
        <taxon>Bacillati</taxon>
        <taxon>Bacillota</taxon>
        <taxon>Bacilli</taxon>
        <taxon>Bacillales</taxon>
        <taxon>Paenibacillaceae</taxon>
        <taxon>Ferviditalea</taxon>
    </lineage>
</organism>
<dbReference type="Pfam" id="PF09660">
    <property type="entry name" value="DUF2397"/>
    <property type="match status" value="1"/>
</dbReference>
<feature type="region of interest" description="Disordered" evidence="1">
    <location>
        <begin position="356"/>
        <end position="400"/>
    </location>
</feature>
<dbReference type="RefSeq" id="WP_371755317.1">
    <property type="nucleotide sequence ID" value="NZ_JAYJLD010000029.1"/>
</dbReference>
<keyword evidence="3" id="KW-1185">Reference proteome</keyword>
<gene>
    <name evidence="2" type="ORF">VF724_16270</name>
</gene>
<evidence type="ECO:0000313" key="2">
    <source>
        <dbReference type="EMBL" id="MEB3103194.1"/>
    </source>
</evidence>
<dbReference type="Proteomes" id="UP001310386">
    <property type="component" value="Unassembled WGS sequence"/>
</dbReference>
<name>A0ABU5ZL07_9BACL</name>
<evidence type="ECO:0000256" key="1">
    <source>
        <dbReference type="SAM" id="MobiDB-lite"/>
    </source>
</evidence>
<evidence type="ECO:0000313" key="3">
    <source>
        <dbReference type="Proteomes" id="UP001310386"/>
    </source>
</evidence>
<sequence>MESLVNVQSLRSVPELKYVNAENVARYRAIMRFFYQEYKRLKYWMKPEEVHAAVLEWGVLTEYTLEQCCTDLEQLEEWGNLASRHDGGRAATLEEYMKKKMQYLLRPYSIEIERLLETLEKVTGYGGSLESTMFDTIAEKLFEIRRVAGETAPEAALELWTMLYEAFKRLHENAADYIASLQTVKAEEMMVSESFLVFKDRLTNYLQNFIQALQRSAYKIEGNLERITDNVRDLFLEQVVMAEIERPRLEEAPSKDELLAELHQGWANLQRWFLGDGVAPSELTSLERATKDAIARIVRSVIRMQERKRSGVSRKKELEYLAQWFARLERLDDAHRLAGFAFGLFQTRHLQGEDLRDSDRADQSMWNEAPMIRTLRSRSRKRANKQESEPIPEHEERKRKQRELFLRQQAEEWEEIRGLMEKGAFRISELGPVPMKTRLRLLHWIGRCTSAPKHMFVTPEGVKIAMTNAGTTERTVLISEDGELHLPDYELVFALTEAAREVAATTEGGGSA</sequence>
<accession>A0ABU5ZL07</accession>
<dbReference type="EMBL" id="JAYJLD010000029">
    <property type="protein sequence ID" value="MEB3103194.1"/>
    <property type="molecule type" value="Genomic_DNA"/>
</dbReference>
<protein>
    <submittedName>
        <fullName evidence="2">TIGR02677 family protein</fullName>
    </submittedName>
</protein>
<dbReference type="InterPro" id="IPR013493">
    <property type="entry name" value="CHP02677"/>
</dbReference>
<feature type="compositionally biased region" description="Basic and acidic residues" evidence="1">
    <location>
        <begin position="384"/>
        <end position="400"/>
    </location>
</feature>
<reference evidence="2" key="1">
    <citation type="submission" date="2023-12" db="EMBL/GenBank/DDBJ databases">
        <title>Fervidustalea candida gen. nov., sp. nov., a novel member of the family Paenibacillaceae isolated from a geothermal area.</title>
        <authorList>
            <person name="Li W.-J."/>
            <person name="Jiao J.-Y."/>
            <person name="Chen Y."/>
        </authorList>
    </citation>
    <scope>NUCLEOTIDE SEQUENCE</scope>
    <source>
        <strain evidence="2">SYSU GA230002</strain>
    </source>
</reference>
<proteinExistence type="predicted"/>